<proteinExistence type="predicted"/>
<reference evidence="1" key="1">
    <citation type="submission" date="2019-09" db="EMBL/GenBank/DDBJ databases">
        <title>Draft genome information of white flower Hibiscus syriacus.</title>
        <authorList>
            <person name="Kim Y.-M."/>
        </authorList>
    </citation>
    <scope>NUCLEOTIDE SEQUENCE [LARGE SCALE GENOMIC DNA]</scope>
    <source>
        <strain evidence="1">YM2019G1</strain>
    </source>
</reference>
<dbReference type="EMBL" id="VEPZ02000932">
    <property type="protein sequence ID" value="KAE8710235.1"/>
    <property type="molecule type" value="Genomic_DNA"/>
</dbReference>
<organism evidence="1 2">
    <name type="scientific">Hibiscus syriacus</name>
    <name type="common">Rose of Sharon</name>
    <dbReference type="NCBI Taxonomy" id="106335"/>
    <lineage>
        <taxon>Eukaryota</taxon>
        <taxon>Viridiplantae</taxon>
        <taxon>Streptophyta</taxon>
        <taxon>Embryophyta</taxon>
        <taxon>Tracheophyta</taxon>
        <taxon>Spermatophyta</taxon>
        <taxon>Magnoliopsida</taxon>
        <taxon>eudicotyledons</taxon>
        <taxon>Gunneridae</taxon>
        <taxon>Pentapetalae</taxon>
        <taxon>rosids</taxon>
        <taxon>malvids</taxon>
        <taxon>Malvales</taxon>
        <taxon>Malvaceae</taxon>
        <taxon>Malvoideae</taxon>
        <taxon>Hibiscus</taxon>
    </lineage>
</organism>
<name>A0A6A3B4K6_HIBSY</name>
<accession>A0A6A3B4K6</accession>
<gene>
    <name evidence="1" type="ORF">F3Y22_tig00110325pilonHSYRG00060</name>
</gene>
<sequence length="100" mass="11444">MEEVELEVKWGFDVERSVFQTNRHRCIIGLCKGIKPECQTIFARRLAHIIIGLCKGIKPECQTIFARRLAHVRSRCTGLQEGAKLLGMHWEPIAINTVKD</sequence>
<dbReference type="Proteomes" id="UP000436088">
    <property type="component" value="Unassembled WGS sequence"/>
</dbReference>
<comment type="caution">
    <text evidence="1">The sequence shown here is derived from an EMBL/GenBank/DDBJ whole genome shotgun (WGS) entry which is preliminary data.</text>
</comment>
<dbReference type="AlphaFoldDB" id="A0A6A3B4K6"/>
<keyword evidence="2" id="KW-1185">Reference proteome</keyword>
<protein>
    <submittedName>
        <fullName evidence="1">Uncharacterized protein</fullName>
    </submittedName>
</protein>
<evidence type="ECO:0000313" key="1">
    <source>
        <dbReference type="EMBL" id="KAE8710235.1"/>
    </source>
</evidence>
<evidence type="ECO:0000313" key="2">
    <source>
        <dbReference type="Proteomes" id="UP000436088"/>
    </source>
</evidence>